<keyword evidence="1" id="KW-0812">Transmembrane</keyword>
<comment type="caution">
    <text evidence="2">The sequence shown here is derived from an EMBL/GenBank/DDBJ whole genome shotgun (WGS) entry which is preliminary data.</text>
</comment>
<dbReference type="AlphaFoldDB" id="A0A4R3N6Y0"/>
<evidence type="ECO:0000313" key="2">
    <source>
        <dbReference type="EMBL" id="TCT25030.1"/>
    </source>
</evidence>
<gene>
    <name evidence="2" type="ORF">EDD68_10499</name>
</gene>
<protein>
    <submittedName>
        <fullName evidence="2">Uncharacterized membrane protein YsdA (DUF1294 family)</fullName>
    </submittedName>
</protein>
<feature type="transmembrane region" description="Helical" evidence="1">
    <location>
        <begin position="6"/>
        <end position="27"/>
    </location>
</feature>
<keyword evidence="3" id="KW-1185">Reference proteome</keyword>
<name>A0A4R3N6Y0_9BACI</name>
<dbReference type="OrthoDB" id="1698854at2"/>
<accession>A0A4R3N6Y0</accession>
<dbReference type="Pfam" id="PF06961">
    <property type="entry name" value="DUF1294"/>
    <property type="match status" value="1"/>
</dbReference>
<evidence type="ECO:0000256" key="1">
    <source>
        <dbReference type="SAM" id="Phobius"/>
    </source>
</evidence>
<keyword evidence="1" id="KW-0472">Membrane</keyword>
<dbReference type="RefSeq" id="WP_132371194.1">
    <property type="nucleotide sequence ID" value="NZ_SMAN01000004.1"/>
</dbReference>
<feature type="transmembrane region" description="Helical" evidence="1">
    <location>
        <begin position="64"/>
        <end position="85"/>
    </location>
</feature>
<dbReference type="InterPro" id="IPR010718">
    <property type="entry name" value="DUF1294"/>
</dbReference>
<evidence type="ECO:0000313" key="3">
    <source>
        <dbReference type="Proteomes" id="UP000294650"/>
    </source>
</evidence>
<sequence length="89" mass="10470">MNGWWLYYFVFVNAVTVGLMGTDKYRARKGKWRIRERTIFLWSLAGGAFGTLFAMYLYRHKTKHQSFILIIPVLTIVHGVLLIYFGMMS</sequence>
<keyword evidence="1" id="KW-1133">Transmembrane helix</keyword>
<dbReference type="Proteomes" id="UP000294650">
    <property type="component" value="Unassembled WGS sequence"/>
</dbReference>
<feature type="transmembrane region" description="Helical" evidence="1">
    <location>
        <begin position="39"/>
        <end position="58"/>
    </location>
</feature>
<reference evidence="2 3" key="1">
    <citation type="submission" date="2019-03" db="EMBL/GenBank/DDBJ databases">
        <title>Genomic Encyclopedia of Type Strains, Phase IV (KMG-IV): sequencing the most valuable type-strain genomes for metagenomic binning, comparative biology and taxonomic classification.</title>
        <authorList>
            <person name="Goeker M."/>
        </authorList>
    </citation>
    <scope>NUCLEOTIDE SEQUENCE [LARGE SCALE GENOMIC DNA]</scope>
    <source>
        <strain evidence="2 3">DSM 25894</strain>
    </source>
</reference>
<dbReference type="EMBL" id="SMAN01000004">
    <property type="protein sequence ID" value="TCT25030.1"/>
    <property type="molecule type" value="Genomic_DNA"/>
</dbReference>
<proteinExistence type="predicted"/>
<organism evidence="2 3">
    <name type="scientific">Melghiribacillus thermohalophilus</name>
    <dbReference type="NCBI Taxonomy" id="1324956"/>
    <lineage>
        <taxon>Bacteria</taxon>
        <taxon>Bacillati</taxon>
        <taxon>Bacillota</taxon>
        <taxon>Bacilli</taxon>
        <taxon>Bacillales</taxon>
        <taxon>Bacillaceae</taxon>
        <taxon>Melghiribacillus</taxon>
    </lineage>
</organism>